<evidence type="ECO:0000256" key="1">
    <source>
        <dbReference type="ARBA" id="ARBA00022837"/>
    </source>
</evidence>
<evidence type="ECO:0000313" key="4">
    <source>
        <dbReference type="Proteomes" id="UP000612055"/>
    </source>
</evidence>
<dbReference type="SUPFAM" id="SSF47473">
    <property type="entry name" value="EF-hand"/>
    <property type="match status" value="1"/>
</dbReference>
<dbReference type="PROSITE" id="PS00018">
    <property type="entry name" value="EF_HAND_1"/>
    <property type="match status" value="1"/>
</dbReference>
<evidence type="ECO:0000259" key="2">
    <source>
        <dbReference type="PROSITE" id="PS50222"/>
    </source>
</evidence>
<comment type="caution">
    <text evidence="3">The sequence shown here is derived from an EMBL/GenBank/DDBJ whole genome shotgun (WGS) entry which is preliminary data.</text>
</comment>
<feature type="domain" description="EF-hand" evidence="2">
    <location>
        <begin position="66"/>
        <end position="101"/>
    </location>
</feature>
<accession>A0A835XSB2</accession>
<dbReference type="Pfam" id="PF13499">
    <property type="entry name" value="EF-hand_7"/>
    <property type="match status" value="1"/>
</dbReference>
<evidence type="ECO:0000313" key="3">
    <source>
        <dbReference type="EMBL" id="KAG2489181.1"/>
    </source>
</evidence>
<dbReference type="OrthoDB" id="191686at2759"/>
<dbReference type="Proteomes" id="UP000612055">
    <property type="component" value="Unassembled WGS sequence"/>
</dbReference>
<protein>
    <recommendedName>
        <fullName evidence="2">EF-hand domain-containing protein</fullName>
    </recommendedName>
</protein>
<keyword evidence="4" id="KW-1185">Reference proteome</keyword>
<dbReference type="InterPro" id="IPR002048">
    <property type="entry name" value="EF_hand_dom"/>
</dbReference>
<dbReference type="EMBL" id="JAEHOE010000076">
    <property type="protein sequence ID" value="KAG2489181.1"/>
    <property type="molecule type" value="Genomic_DNA"/>
</dbReference>
<reference evidence="3" key="1">
    <citation type="journal article" date="2020" name="bioRxiv">
        <title>Comparative genomics of Chlamydomonas.</title>
        <authorList>
            <person name="Craig R.J."/>
            <person name="Hasan A.R."/>
            <person name="Ness R.W."/>
            <person name="Keightley P.D."/>
        </authorList>
    </citation>
    <scope>NUCLEOTIDE SEQUENCE</scope>
    <source>
        <strain evidence="3">CCAP 11/70</strain>
    </source>
</reference>
<organism evidence="3 4">
    <name type="scientific">Edaphochlamys debaryana</name>
    <dbReference type="NCBI Taxonomy" id="47281"/>
    <lineage>
        <taxon>Eukaryota</taxon>
        <taxon>Viridiplantae</taxon>
        <taxon>Chlorophyta</taxon>
        <taxon>core chlorophytes</taxon>
        <taxon>Chlorophyceae</taxon>
        <taxon>CS clade</taxon>
        <taxon>Chlamydomonadales</taxon>
        <taxon>Chlamydomonadales incertae sedis</taxon>
        <taxon>Edaphochlamys</taxon>
    </lineage>
</organism>
<dbReference type="Gene3D" id="1.10.238.10">
    <property type="entry name" value="EF-hand"/>
    <property type="match status" value="1"/>
</dbReference>
<name>A0A835XSB2_9CHLO</name>
<dbReference type="AlphaFoldDB" id="A0A835XSB2"/>
<dbReference type="InterPro" id="IPR018247">
    <property type="entry name" value="EF_Hand_1_Ca_BS"/>
</dbReference>
<dbReference type="InterPro" id="IPR011992">
    <property type="entry name" value="EF-hand-dom_pair"/>
</dbReference>
<dbReference type="GO" id="GO:0005509">
    <property type="term" value="F:calcium ion binding"/>
    <property type="evidence" value="ECO:0007669"/>
    <property type="project" value="InterPro"/>
</dbReference>
<dbReference type="SMART" id="SM00054">
    <property type="entry name" value="EFh"/>
    <property type="match status" value="2"/>
</dbReference>
<feature type="domain" description="EF-hand" evidence="2">
    <location>
        <begin position="25"/>
        <end position="60"/>
    </location>
</feature>
<proteinExistence type="predicted"/>
<sequence>MTKQEEAELRETHESLSVLLSDEGAFDAVLDAVFAKMDSNGDGQLDLNELESYLQGCCAGLGLAQPQPQQVQGVFKQLDLDNDRGISRDELAVFLRHFFQEQVKYCALKLHLPR</sequence>
<dbReference type="PROSITE" id="PS50222">
    <property type="entry name" value="EF_HAND_2"/>
    <property type="match status" value="2"/>
</dbReference>
<keyword evidence="1" id="KW-0106">Calcium</keyword>
<gene>
    <name evidence="3" type="ORF">HYH03_012407</name>
</gene>